<comment type="function">
    <text evidence="21">Peptidoglycan polymerase that is essential for cell division.</text>
</comment>
<evidence type="ECO:0000256" key="5">
    <source>
        <dbReference type="ARBA" id="ARBA00022676"/>
    </source>
</evidence>
<dbReference type="Proteomes" id="UP001649230">
    <property type="component" value="Chromosome"/>
</dbReference>
<evidence type="ECO:0000256" key="20">
    <source>
        <dbReference type="ARBA" id="ARBA00049902"/>
    </source>
</evidence>
<organism evidence="24 25">
    <name type="scientific">Paenibacillus hexagrammi</name>
    <dbReference type="NCBI Taxonomy" id="2908839"/>
    <lineage>
        <taxon>Bacteria</taxon>
        <taxon>Bacillati</taxon>
        <taxon>Bacillota</taxon>
        <taxon>Bacilli</taxon>
        <taxon>Bacillales</taxon>
        <taxon>Paenibacillaceae</taxon>
        <taxon>Paenibacillus</taxon>
    </lineage>
</organism>
<feature type="chain" id="PRO_5046171486" description="Probable peptidoglycan glycosyltransferase FtsW" evidence="23">
    <location>
        <begin position="40"/>
        <end position="389"/>
    </location>
</feature>
<dbReference type="InterPro" id="IPR013437">
    <property type="entry name" value="FtsW"/>
</dbReference>
<keyword evidence="7 22" id="KW-0812">Transmembrane</keyword>
<comment type="subcellular location">
    <subcellularLocation>
        <location evidence="1">Cell membrane</location>
        <topology evidence="1">Multi-pass membrane protein</topology>
    </subcellularLocation>
</comment>
<feature type="transmembrane region" description="Helical" evidence="22">
    <location>
        <begin position="273"/>
        <end position="299"/>
    </location>
</feature>
<feature type="transmembrane region" description="Helical" evidence="22">
    <location>
        <begin position="52"/>
        <end position="69"/>
    </location>
</feature>
<evidence type="ECO:0000256" key="14">
    <source>
        <dbReference type="ARBA" id="ARBA00032370"/>
    </source>
</evidence>
<comment type="catalytic activity">
    <reaction evidence="20">
        <text>[GlcNAc-(1-&gt;4)-Mur2Ac(oyl-L-Ala-gamma-D-Glu-L-Lys-D-Ala-D-Ala)](n)-di-trans,octa-cis-undecaprenyl diphosphate + beta-D-GlcNAc-(1-&gt;4)-Mur2Ac(oyl-L-Ala-gamma-D-Glu-L-Lys-D-Ala-D-Ala)-di-trans,octa-cis-undecaprenyl diphosphate = [GlcNAc-(1-&gt;4)-Mur2Ac(oyl-L-Ala-gamma-D-Glu-L-Lys-D-Ala-D-Ala)](n+1)-di-trans,octa-cis-undecaprenyl diphosphate + di-trans,octa-cis-undecaprenyl diphosphate + H(+)</text>
        <dbReference type="Rhea" id="RHEA:23708"/>
        <dbReference type="Rhea" id="RHEA-COMP:9602"/>
        <dbReference type="Rhea" id="RHEA-COMP:9603"/>
        <dbReference type="ChEBI" id="CHEBI:15378"/>
        <dbReference type="ChEBI" id="CHEBI:58405"/>
        <dbReference type="ChEBI" id="CHEBI:60033"/>
        <dbReference type="ChEBI" id="CHEBI:78435"/>
        <dbReference type="EC" id="2.4.99.28"/>
    </reaction>
</comment>
<dbReference type="PANTHER" id="PTHR30474">
    <property type="entry name" value="CELL CYCLE PROTEIN"/>
    <property type="match status" value="1"/>
</dbReference>
<keyword evidence="10 22" id="KW-1133">Transmembrane helix</keyword>
<feature type="signal peptide" evidence="23">
    <location>
        <begin position="1"/>
        <end position="39"/>
    </location>
</feature>
<feature type="transmembrane region" description="Helical" evidence="22">
    <location>
        <begin position="76"/>
        <end position="94"/>
    </location>
</feature>
<evidence type="ECO:0000256" key="6">
    <source>
        <dbReference type="ARBA" id="ARBA00022679"/>
    </source>
</evidence>
<dbReference type="InterPro" id="IPR001182">
    <property type="entry name" value="FtsW/RodA"/>
</dbReference>
<dbReference type="PANTHER" id="PTHR30474:SF2">
    <property type="entry name" value="PEPTIDOGLYCAN GLYCOSYLTRANSFERASE FTSW-RELATED"/>
    <property type="match status" value="1"/>
</dbReference>
<keyword evidence="9" id="KW-0573">Peptidoglycan synthesis</keyword>
<gene>
    <name evidence="24" type="primary">ftsW</name>
    <name evidence="24" type="ORF">L0M14_09125</name>
</gene>
<accession>A0ABY3SNY6</accession>
<evidence type="ECO:0000256" key="16">
    <source>
        <dbReference type="ARBA" id="ARBA00038053"/>
    </source>
</evidence>
<evidence type="ECO:0000256" key="18">
    <source>
        <dbReference type="ARBA" id="ARBA00041418"/>
    </source>
</evidence>
<evidence type="ECO:0000256" key="22">
    <source>
        <dbReference type="SAM" id="Phobius"/>
    </source>
</evidence>
<comment type="similarity">
    <text evidence="16">Belongs to the SEDS family. FtsW subfamily.</text>
</comment>
<name>A0ABY3SNY6_9BACL</name>
<keyword evidence="11 22" id="KW-0472">Membrane</keyword>
<evidence type="ECO:0000256" key="23">
    <source>
        <dbReference type="SAM" id="SignalP"/>
    </source>
</evidence>
<evidence type="ECO:0000256" key="10">
    <source>
        <dbReference type="ARBA" id="ARBA00022989"/>
    </source>
</evidence>
<keyword evidence="25" id="KW-1185">Reference proteome</keyword>
<evidence type="ECO:0000256" key="13">
    <source>
        <dbReference type="ARBA" id="ARBA00023316"/>
    </source>
</evidence>
<evidence type="ECO:0000256" key="3">
    <source>
        <dbReference type="ARBA" id="ARBA00022475"/>
    </source>
</evidence>
<keyword evidence="6" id="KW-0808">Transferase</keyword>
<comment type="pathway">
    <text evidence="2">Cell wall biogenesis; peptidoglycan biosynthesis.</text>
</comment>
<dbReference type="Pfam" id="PF01098">
    <property type="entry name" value="FTSW_RODA_SPOVE"/>
    <property type="match status" value="1"/>
</dbReference>
<evidence type="ECO:0000256" key="4">
    <source>
        <dbReference type="ARBA" id="ARBA00022618"/>
    </source>
</evidence>
<dbReference type="NCBIfam" id="TIGR02614">
    <property type="entry name" value="ftsW"/>
    <property type="match status" value="1"/>
</dbReference>
<dbReference type="EMBL" id="CP090978">
    <property type="protein sequence ID" value="UJF35255.1"/>
    <property type="molecule type" value="Genomic_DNA"/>
</dbReference>
<evidence type="ECO:0000256" key="12">
    <source>
        <dbReference type="ARBA" id="ARBA00023306"/>
    </source>
</evidence>
<feature type="transmembrane region" description="Helical" evidence="22">
    <location>
        <begin position="348"/>
        <end position="369"/>
    </location>
</feature>
<keyword evidence="4" id="KW-0132">Cell division</keyword>
<sequence length="389" mass="42558">MNPPRRGTPDFPLLFLTLALVCFGLAMVFSASSATSAYANHGDPWVFTKKQLLAVGMGAVGMLFCMNIHYSKFKKLVIPVFFVVIVMLTLVPFIGENTKGANSWFYIGAFGIQPTEFAKLTIVLYLAALISNKEEKFRDFKKGLLPALLVVGFVCFLIMLQPDLGSCMILLVGSAIVIMVGGSNLKHIFYLAAGFGTIGLMGFAIFILKGSSSEHNYRLDRLTYFMDPWSDHLDKGYQVVQSLLAFGHGGLTGTGFGQSIQKLHYLPEAHNDFIFAIIGEELGFIGSAIFILIYLLFIWRGILIAVRSPDMFGMLTGVGIMGMFAFQAFINIGGVTSTIPLTGVTLPFISYGGSSMMATLISMGVLLSISREQHRVTETTVKKRPRSNV</sequence>
<keyword evidence="23" id="KW-0732">Signal</keyword>
<evidence type="ECO:0000256" key="15">
    <source>
        <dbReference type="ARBA" id="ARBA00033270"/>
    </source>
</evidence>
<evidence type="ECO:0000256" key="9">
    <source>
        <dbReference type="ARBA" id="ARBA00022984"/>
    </source>
</evidence>
<evidence type="ECO:0000256" key="21">
    <source>
        <dbReference type="ARBA" id="ARBA00049966"/>
    </source>
</evidence>
<feature type="transmembrane region" description="Helical" evidence="22">
    <location>
        <begin position="166"/>
        <end position="182"/>
    </location>
</feature>
<feature type="transmembrane region" description="Helical" evidence="22">
    <location>
        <begin position="189"/>
        <end position="208"/>
    </location>
</feature>
<keyword evidence="12" id="KW-0131">Cell cycle</keyword>
<evidence type="ECO:0000256" key="8">
    <source>
        <dbReference type="ARBA" id="ARBA00022960"/>
    </source>
</evidence>
<dbReference type="EC" id="2.4.99.28" evidence="19"/>
<evidence type="ECO:0000256" key="1">
    <source>
        <dbReference type="ARBA" id="ARBA00004651"/>
    </source>
</evidence>
<feature type="transmembrane region" description="Helical" evidence="22">
    <location>
        <begin position="106"/>
        <end position="131"/>
    </location>
</feature>
<evidence type="ECO:0000256" key="7">
    <source>
        <dbReference type="ARBA" id="ARBA00022692"/>
    </source>
</evidence>
<evidence type="ECO:0000256" key="19">
    <source>
        <dbReference type="ARBA" id="ARBA00044770"/>
    </source>
</evidence>
<feature type="transmembrane region" description="Helical" evidence="22">
    <location>
        <begin position="311"/>
        <end position="336"/>
    </location>
</feature>
<evidence type="ECO:0000256" key="2">
    <source>
        <dbReference type="ARBA" id="ARBA00004752"/>
    </source>
</evidence>
<evidence type="ECO:0000313" key="24">
    <source>
        <dbReference type="EMBL" id="UJF35255.1"/>
    </source>
</evidence>
<evidence type="ECO:0000256" key="11">
    <source>
        <dbReference type="ARBA" id="ARBA00023136"/>
    </source>
</evidence>
<reference evidence="24 25" key="1">
    <citation type="journal article" date="2024" name="Int. J. Syst. Evol. Microbiol.">
        <title>Paenibacillus hexagrammi sp. nov., a novel bacterium isolated from the gut content of Hexagrammos agrammus.</title>
        <authorList>
            <person name="Jung H.K."/>
            <person name="Kim D.G."/>
            <person name="Zin H."/>
            <person name="Park J."/>
            <person name="Jung H."/>
            <person name="Kim Y.O."/>
            <person name="Kong H.J."/>
            <person name="Kim J.W."/>
            <person name="Kim Y.S."/>
        </authorList>
    </citation>
    <scope>NUCLEOTIDE SEQUENCE [LARGE SCALE GENOMIC DNA]</scope>
    <source>
        <strain evidence="24 25">YPD9-1</strain>
    </source>
</reference>
<keyword evidence="3" id="KW-1003">Cell membrane</keyword>
<keyword evidence="8" id="KW-0133">Cell shape</keyword>
<keyword evidence="5" id="KW-0328">Glycosyltransferase</keyword>
<keyword evidence="13" id="KW-0961">Cell wall biogenesis/degradation</keyword>
<evidence type="ECO:0000256" key="17">
    <source>
        <dbReference type="ARBA" id="ARBA00041185"/>
    </source>
</evidence>
<feature type="transmembrane region" description="Helical" evidence="22">
    <location>
        <begin position="143"/>
        <end position="160"/>
    </location>
</feature>
<evidence type="ECO:0000313" key="25">
    <source>
        <dbReference type="Proteomes" id="UP001649230"/>
    </source>
</evidence>
<proteinExistence type="inferred from homology"/>
<protein>
    <recommendedName>
        <fullName evidence="17">Probable peptidoglycan glycosyltransferase FtsW</fullName>
        <ecNumber evidence="19">2.4.99.28</ecNumber>
    </recommendedName>
    <alternativeName>
        <fullName evidence="18">Cell division protein FtsW</fullName>
    </alternativeName>
    <alternativeName>
        <fullName evidence="15">Cell wall polymerase</fullName>
    </alternativeName>
    <alternativeName>
        <fullName evidence="14">Peptidoglycan polymerase</fullName>
    </alternativeName>
</protein>
<dbReference type="RefSeq" id="WP_235121823.1">
    <property type="nucleotide sequence ID" value="NZ_CP090978.1"/>
</dbReference>